<dbReference type="Proteomes" id="UP000003423">
    <property type="component" value="Unassembled WGS sequence"/>
</dbReference>
<organism evidence="2 3">
    <name type="scientific">Candidatus Nitrosopumilus salarius BD31</name>
    <dbReference type="NCBI Taxonomy" id="859350"/>
    <lineage>
        <taxon>Archaea</taxon>
        <taxon>Nitrososphaerota</taxon>
        <taxon>Nitrososphaeria</taxon>
        <taxon>Nitrosopumilales</taxon>
        <taxon>Nitrosopumilaceae</taxon>
        <taxon>Nitrosopumilus</taxon>
    </lineage>
</organism>
<keyword evidence="1" id="KW-0812">Transmembrane</keyword>
<dbReference type="AlphaFoldDB" id="I3D560"/>
<keyword evidence="1" id="KW-0472">Membrane</keyword>
<reference evidence="2 3" key="1">
    <citation type="journal article" date="2012" name="J. Bacteriol.">
        <title>Genome sequence of "Candidatus Nitrosopumilus salaria" BD31, an ammonia-oxidizing archaeon from the San Francisco Bay estuary.</title>
        <authorList>
            <person name="Mosier A.C."/>
            <person name="Allen E.E."/>
            <person name="Kim M."/>
            <person name="Ferriera S."/>
            <person name="Francis C.A."/>
        </authorList>
    </citation>
    <scope>NUCLEOTIDE SEQUENCE [LARGE SCALE GENOMIC DNA]</scope>
    <source>
        <strain evidence="2 3">BD31</strain>
    </source>
</reference>
<sequence length="162" mass="18512">MTQKNDKNIIPQSDDYCFSTTLDAKNSFTYQGNNASSINEYFDKIPNDKNFLAKGTASDKYDRYSKIPHASYEFKIPLDVLGRSNNYGFYISVFDAHSQNYYSWPYNIQNQTSISSPSQWGDLVSPDNSLPEFNFSIFLSSLIPMIMLITIITNFRISKNSG</sequence>
<feature type="transmembrane region" description="Helical" evidence="1">
    <location>
        <begin position="135"/>
        <end position="155"/>
    </location>
</feature>
<proteinExistence type="predicted"/>
<accession>I3D560</accession>
<comment type="caution">
    <text evidence="2">The sequence shown here is derived from an EMBL/GenBank/DDBJ whole genome shotgun (WGS) entry which is preliminary data.</text>
</comment>
<keyword evidence="1" id="KW-1133">Transmembrane helix</keyword>
<keyword evidence="3" id="KW-1185">Reference proteome</keyword>
<name>I3D560_9ARCH</name>
<evidence type="ECO:0000256" key="1">
    <source>
        <dbReference type="SAM" id="Phobius"/>
    </source>
</evidence>
<evidence type="ECO:0000313" key="3">
    <source>
        <dbReference type="Proteomes" id="UP000003423"/>
    </source>
</evidence>
<protein>
    <submittedName>
        <fullName evidence="2">Uncharacterized protein</fullName>
    </submittedName>
</protein>
<dbReference type="EMBL" id="AEXL02000023">
    <property type="protein sequence ID" value="EIJ66853.1"/>
    <property type="molecule type" value="Genomic_DNA"/>
</dbReference>
<evidence type="ECO:0000313" key="2">
    <source>
        <dbReference type="EMBL" id="EIJ66853.1"/>
    </source>
</evidence>
<dbReference type="PATRIC" id="fig|859350.6.peg.170"/>
<gene>
    <name evidence="2" type="ORF">BD31_I0219</name>
</gene>